<keyword evidence="15" id="KW-1185">Reference proteome</keyword>
<dbReference type="PANTHER" id="PTHR14002">
    <property type="entry name" value="ENDOGLIN/TGF-BETA RECEPTOR TYPE III"/>
    <property type="match status" value="1"/>
</dbReference>
<dbReference type="GO" id="GO:0007179">
    <property type="term" value="P:transforming growth factor beta receptor signaling pathway"/>
    <property type="evidence" value="ECO:0007669"/>
    <property type="project" value="TreeGrafter"/>
</dbReference>
<dbReference type="Pfam" id="PF23344">
    <property type="entry name" value="ZP-N"/>
    <property type="match status" value="1"/>
</dbReference>
<keyword evidence="3" id="KW-1003">Cell membrane</keyword>
<evidence type="ECO:0000256" key="4">
    <source>
        <dbReference type="ARBA" id="ARBA00022525"/>
    </source>
</evidence>
<dbReference type="STRING" id="1676925.ENSPKIP00000032747"/>
<evidence type="ECO:0000313" key="15">
    <source>
        <dbReference type="Proteomes" id="UP000261540"/>
    </source>
</evidence>
<sequence length="792" mass="89693">DCSIRHIHPLQAINVTRFLPAGPLSSMACEILPVKDAHPVQAQWLSFSTLSGCASRETIGLPQEVHLITLRHRSPEEPTEPTDVILHVKPIQSLLIHQKPLIFVLSSPWPVMWKLRAENLAPHVKRTLHISKRSEVLFEVGNFSAFSNVLAENLPRGKQRLVTWAKRKYKAVTSFSEIKAAKNIYMKVGEDSMSSETCKIVKKFRSQNCLTGYLQTSKGCVLPYRAHNHEIHIIILQAPDPNSSTFQKDVTVDIKVLDKDKLTHHDVVLILKCEKPVHWVIRSRGIMSKLKILTPDSVTLDSDTETLISKISRQDVPSLPQLLMQWAEEHNYSPVTSFTSTEVANHFTLWLRELGTDLSLIDEVADPLKSTLSPQLAVLHRYEPYPSSAPQHRVPHLFLPASVKERPWPAVDHEAAFRVGLSVLCEEHRMVVIMDKEGLQANGYSKVKLTLQDPDCNAKSNATHYILETLLTGCQTTKYPFFPSPVVIYFNTILIGQLQPEGGSGWPFDYEDITTEPMEPIFSILVSCAVLWYCFNCTYRNNKGPLAPFPSHGRHKDPMNNITFNMELYNTDLFYYTLPQPFLTISENKPIFVEVSATKSDHELEFMIQTCFISPNSNPNIASEYTLIENICPTDDSVRYYPRQLEFPFLHAQTDRKRFSFNFRSKFNMSLLFLHCEMSLCTKRQSSHGLPKCIQPDEACTSVNMDVIMAVMTPSTKTSTRPLVVLSDNKPQETVHPDISTDIMYVLDTPVMVGITFAAFIIGAILTAALWFIYSRTEVKNCPPLEVLSAPF</sequence>
<dbReference type="Gene3D" id="2.60.40.3210">
    <property type="entry name" value="Zona pellucida, ZP-N domain"/>
    <property type="match status" value="1"/>
</dbReference>
<dbReference type="InterPro" id="IPR017977">
    <property type="entry name" value="ZP_dom_CS"/>
</dbReference>
<protein>
    <submittedName>
        <fullName evidence="14">Transforming growth factor, beta receptor III</fullName>
    </submittedName>
</protein>
<keyword evidence="5" id="KW-0597">Phosphoprotein</keyword>
<dbReference type="Pfam" id="PF00100">
    <property type="entry name" value="Zona_pellucida"/>
    <property type="match status" value="1"/>
</dbReference>
<evidence type="ECO:0000256" key="10">
    <source>
        <dbReference type="ARBA" id="ARBA00023157"/>
    </source>
</evidence>
<keyword evidence="11" id="KW-0325">Glycoprotein</keyword>
<dbReference type="GO" id="GO:0017015">
    <property type="term" value="P:regulation of transforming growth factor beta receptor signaling pathway"/>
    <property type="evidence" value="ECO:0007669"/>
    <property type="project" value="TreeGrafter"/>
</dbReference>
<dbReference type="InterPro" id="IPR058899">
    <property type="entry name" value="TGFBR3/Endoglin-like_N"/>
</dbReference>
<dbReference type="Ensembl" id="ENSPKIT00000013620.1">
    <property type="protein sequence ID" value="ENSPKIP00000032747.1"/>
    <property type="gene ID" value="ENSPKIG00000012698.1"/>
</dbReference>
<evidence type="ECO:0000256" key="3">
    <source>
        <dbReference type="ARBA" id="ARBA00022475"/>
    </source>
</evidence>
<keyword evidence="10" id="KW-1015">Disulfide bond</keyword>
<dbReference type="GeneTree" id="ENSGT00530000063861"/>
<evidence type="ECO:0000256" key="11">
    <source>
        <dbReference type="ARBA" id="ARBA00023180"/>
    </source>
</evidence>
<evidence type="ECO:0000256" key="1">
    <source>
        <dbReference type="ARBA" id="ARBA00004251"/>
    </source>
</evidence>
<evidence type="ECO:0000256" key="8">
    <source>
        <dbReference type="ARBA" id="ARBA00022989"/>
    </source>
</evidence>
<dbReference type="GO" id="GO:0005024">
    <property type="term" value="F:transforming growth factor beta receptor activity"/>
    <property type="evidence" value="ECO:0007669"/>
    <property type="project" value="TreeGrafter"/>
</dbReference>
<dbReference type="GO" id="GO:0005114">
    <property type="term" value="F:type II transforming growth factor beta receptor binding"/>
    <property type="evidence" value="ECO:0007669"/>
    <property type="project" value="TreeGrafter"/>
</dbReference>
<accession>A0A3B3SPX3</accession>
<evidence type="ECO:0000259" key="13">
    <source>
        <dbReference type="PROSITE" id="PS51034"/>
    </source>
</evidence>
<dbReference type="Gene3D" id="2.60.40.4100">
    <property type="entry name" value="Zona pellucida, ZP-C domain"/>
    <property type="match status" value="1"/>
</dbReference>
<keyword evidence="8 12" id="KW-1133">Transmembrane helix</keyword>
<dbReference type="GO" id="GO:0050431">
    <property type="term" value="F:transforming growth factor beta binding"/>
    <property type="evidence" value="ECO:0007669"/>
    <property type="project" value="TreeGrafter"/>
</dbReference>
<keyword evidence="7" id="KW-0732">Signal</keyword>
<dbReference type="InterPro" id="IPR042235">
    <property type="entry name" value="ZP-C_dom"/>
</dbReference>
<name>A0A3B3SPX3_9TELE</name>
<evidence type="ECO:0000256" key="5">
    <source>
        <dbReference type="ARBA" id="ARBA00022553"/>
    </source>
</evidence>
<evidence type="ECO:0000256" key="2">
    <source>
        <dbReference type="ARBA" id="ARBA00004613"/>
    </source>
</evidence>
<keyword evidence="6 12" id="KW-0812">Transmembrane</keyword>
<reference evidence="14" key="1">
    <citation type="submission" date="2025-08" db="UniProtKB">
        <authorList>
            <consortium name="Ensembl"/>
        </authorList>
    </citation>
    <scope>IDENTIFICATION</scope>
</reference>
<keyword evidence="9 12" id="KW-0472">Membrane</keyword>
<dbReference type="SMART" id="SM00241">
    <property type="entry name" value="ZP"/>
    <property type="match status" value="1"/>
</dbReference>
<dbReference type="GO" id="GO:0001837">
    <property type="term" value="P:epithelial to mesenchymal transition"/>
    <property type="evidence" value="ECO:0007669"/>
    <property type="project" value="TreeGrafter"/>
</dbReference>
<dbReference type="Proteomes" id="UP000261540">
    <property type="component" value="Unplaced"/>
</dbReference>
<proteinExistence type="predicted"/>
<feature type="transmembrane region" description="Helical" evidence="12">
    <location>
        <begin position="751"/>
        <end position="774"/>
    </location>
</feature>
<organism evidence="14 15">
    <name type="scientific">Paramormyrops kingsleyae</name>
    <dbReference type="NCBI Taxonomy" id="1676925"/>
    <lineage>
        <taxon>Eukaryota</taxon>
        <taxon>Metazoa</taxon>
        <taxon>Chordata</taxon>
        <taxon>Craniata</taxon>
        <taxon>Vertebrata</taxon>
        <taxon>Euteleostomi</taxon>
        <taxon>Actinopterygii</taxon>
        <taxon>Neopterygii</taxon>
        <taxon>Teleostei</taxon>
        <taxon>Osteoglossocephala</taxon>
        <taxon>Osteoglossomorpha</taxon>
        <taxon>Osteoglossiformes</taxon>
        <taxon>Mormyridae</taxon>
        <taxon>Paramormyrops</taxon>
    </lineage>
</organism>
<dbReference type="GO" id="GO:0005539">
    <property type="term" value="F:glycosaminoglycan binding"/>
    <property type="evidence" value="ECO:0007669"/>
    <property type="project" value="TreeGrafter"/>
</dbReference>
<evidence type="ECO:0000256" key="7">
    <source>
        <dbReference type="ARBA" id="ARBA00022729"/>
    </source>
</evidence>
<evidence type="ECO:0000313" key="14">
    <source>
        <dbReference type="Ensembl" id="ENSPKIP00000032747.1"/>
    </source>
</evidence>
<dbReference type="GO" id="GO:0005576">
    <property type="term" value="C:extracellular region"/>
    <property type="evidence" value="ECO:0007669"/>
    <property type="project" value="UniProtKB-SubCell"/>
</dbReference>
<dbReference type="PROSITE" id="PS00682">
    <property type="entry name" value="ZP_1"/>
    <property type="match status" value="1"/>
</dbReference>
<dbReference type="InterPro" id="IPR001507">
    <property type="entry name" value="ZP_dom"/>
</dbReference>
<evidence type="ECO:0000256" key="12">
    <source>
        <dbReference type="SAM" id="Phobius"/>
    </source>
</evidence>
<reference evidence="14" key="2">
    <citation type="submission" date="2025-09" db="UniProtKB">
        <authorList>
            <consortium name="Ensembl"/>
        </authorList>
    </citation>
    <scope>IDENTIFICATION</scope>
</reference>
<dbReference type="InterPro" id="IPR055356">
    <property type="entry name" value="ZP-N"/>
</dbReference>
<comment type="subcellular location">
    <subcellularLocation>
        <location evidence="1">Cell membrane</location>
        <topology evidence="1">Single-pass type I membrane protein</topology>
    </subcellularLocation>
    <subcellularLocation>
        <location evidence="2">Secreted</location>
    </subcellularLocation>
</comment>
<dbReference type="GO" id="GO:0016477">
    <property type="term" value="P:cell migration"/>
    <property type="evidence" value="ECO:0007669"/>
    <property type="project" value="TreeGrafter"/>
</dbReference>
<dbReference type="InterPro" id="IPR055355">
    <property type="entry name" value="ZP-C"/>
</dbReference>
<dbReference type="PROSITE" id="PS51034">
    <property type="entry name" value="ZP_2"/>
    <property type="match status" value="1"/>
</dbReference>
<keyword evidence="4" id="KW-0964">Secreted</keyword>
<dbReference type="Pfam" id="PF26060">
    <property type="entry name" value="TGFBR3_N"/>
    <property type="match status" value="2"/>
</dbReference>
<dbReference type="AlphaFoldDB" id="A0A3B3SPX3"/>
<evidence type="ECO:0000256" key="9">
    <source>
        <dbReference type="ARBA" id="ARBA00023136"/>
    </source>
</evidence>
<dbReference type="PANTHER" id="PTHR14002:SF45">
    <property type="entry name" value="ZP DOMAIN-CONTAINING PROTEIN"/>
    <property type="match status" value="1"/>
</dbReference>
<evidence type="ECO:0000256" key="6">
    <source>
        <dbReference type="ARBA" id="ARBA00022692"/>
    </source>
</evidence>
<feature type="domain" description="ZP" evidence="13">
    <location>
        <begin position="424"/>
        <end position="700"/>
    </location>
</feature>